<evidence type="ECO:0000256" key="2">
    <source>
        <dbReference type="ARBA" id="ARBA00004496"/>
    </source>
</evidence>
<dbReference type="Proteomes" id="UP000537522">
    <property type="component" value="Unassembled WGS sequence"/>
</dbReference>
<sequence>SSALGQKLQHPWLSVMPSSPMPAPQPLLSSPTPTAAARQLDELLADLGHMQSKVRLVLGEAGQGRPQSSPYHPLSWQLAAAGQGAGVAAGPQPSLDHMLGGLTRELQELGITASPAGVCAACCKPIASKVLTALGKAWHPEHFTCARCGQELGGQPFFERGGQAYCEEDYHQAFSPHCAYCAGPIREKVLTALDQTWHPEHFFCAHCGKVLGVWPNTLPAGFHERSGKPYCRQDFLALFAPKCQGCERPLTDNYLSALQGVWHPECFVCADCLSGFANGSFFELEGRPYCELHFHQRQGSMCHGCGRPVTGRCVTAAGRKYHPEHFICAYCLGQLHKGTFREHGDKMYCQACHDKLFL</sequence>
<dbReference type="InterPro" id="IPR001781">
    <property type="entry name" value="Znf_LIM"/>
</dbReference>
<name>A0A7L0KAH9_CHATO</name>
<dbReference type="FunFam" id="2.10.110.10:FF:000012">
    <property type="entry name" value="Paxillin isoform 1"/>
    <property type="match status" value="1"/>
</dbReference>
<keyword evidence="14" id="KW-1185">Reference proteome</keyword>
<feature type="domain" description="LIM zinc-binding" evidence="12">
    <location>
        <begin position="301"/>
        <end position="358"/>
    </location>
</feature>
<dbReference type="AlphaFoldDB" id="A0A7L0KAH9"/>
<dbReference type="PROSITE" id="PS00478">
    <property type="entry name" value="LIM_DOMAIN_1"/>
    <property type="match status" value="2"/>
</dbReference>
<dbReference type="FunFam" id="2.10.110.10:FF:000018">
    <property type="entry name" value="Paxillin isoform 1"/>
    <property type="match status" value="1"/>
</dbReference>
<evidence type="ECO:0000256" key="9">
    <source>
        <dbReference type="ARBA" id="ARBA00023038"/>
    </source>
</evidence>
<evidence type="ECO:0000256" key="3">
    <source>
        <dbReference type="ARBA" id="ARBA00022490"/>
    </source>
</evidence>
<accession>A0A7L0KAH9</accession>
<evidence type="ECO:0000313" key="13">
    <source>
        <dbReference type="EMBL" id="NXK53219.1"/>
    </source>
</evidence>
<evidence type="ECO:0000256" key="7">
    <source>
        <dbReference type="ARBA" id="ARBA00022833"/>
    </source>
</evidence>
<dbReference type="GO" id="GO:0034446">
    <property type="term" value="P:substrate adhesion-dependent cell spreading"/>
    <property type="evidence" value="ECO:0007669"/>
    <property type="project" value="TreeGrafter"/>
</dbReference>
<evidence type="ECO:0000256" key="11">
    <source>
        <dbReference type="SAM" id="MobiDB-lite"/>
    </source>
</evidence>
<dbReference type="GO" id="GO:0050859">
    <property type="term" value="P:negative regulation of B cell receptor signaling pathway"/>
    <property type="evidence" value="ECO:0007669"/>
    <property type="project" value="TreeGrafter"/>
</dbReference>
<evidence type="ECO:0000256" key="5">
    <source>
        <dbReference type="ARBA" id="ARBA00022723"/>
    </source>
</evidence>
<dbReference type="PANTHER" id="PTHR24216">
    <property type="entry name" value="PAXILLIN-RELATED"/>
    <property type="match status" value="1"/>
</dbReference>
<dbReference type="Pfam" id="PF00412">
    <property type="entry name" value="LIM"/>
    <property type="match status" value="4"/>
</dbReference>
<feature type="non-terminal residue" evidence="13">
    <location>
        <position position="358"/>
    </location>
</feature>
<dbReference type="GO" id="GO:0005925">
    <property type="term" value="C:focal adhesion"/>
    <property type="evidence" value="ECO:0007669"/>
    <property type="project" value="UniProtKB-SubCell"/>
</dbReference>
<keyword evidence="6" id="KW-0677">Repeat</keyword>
<proteinExistence type="predicted"/>
<keyword evidence="5 10" id="KW-0479">Metal-binding</keyword>
<dbReference type="Gene3D" id="2.10.110.10">
    <property type="entry name" value="Cysteine Rich Protein"/>
    <property type="match status" value="4"/>
</dbReference>
<comment type="subcellular location">
    <subcellularLocation>
        <location evidence="1">Cell junction</location>
        <location evidence="1">Focal adhesion</location>
    </subcellularLocation>
    <subcellularLocation>
        <location evidence="2">Cytoplasm</location>
    </subcellularLocation>
</comment>
<evidence type="ECO:0000256" key="6">
    <source>
        <dbReference type="ARBA" id="ARBA00022737"/>
    </source>
</evidence>
<feature type="domain" description="LIM zinc-binding" evidence="12">
    <location>
        <begin position="241"/>
        <end position="300"/>
    </location>
</feature>
<dbReference type="PANTHER" id="PTHR24216:SF23">
    <property type="entry name" value="LEUPAXIN"/>
    <property type="match status" value="1"/>
</dbReference>
<dbReference type="SMART" id="SM00132">
    <property type="entry name" value="LIM"/>
    <property type="match status" value="4"/>
</dbReference>
<comment type="caution">
    <text evidence="13">The sequence shown here is derived from an EMBL/GenBank/DDBJ whole genome shotgun (WGS) entry which is preliminary data.</text>
</comment>
<evidence type="ECO:0000256" key="4">
    <source>
        <dbReference type="ARBA" id="ARBA00022553"/>
    </source>
</evidence>
<dbReference type="GO" id="GO:0043542">
    <property type="term" value="P:endothelial cell migration"/>
    <property type="evidence" value="ECO:0007669"/>
    <property type="project" value="TreeGrafter"/>
</dbReference>
<gene>
    <name evidence="13" type="primary">Lpxn</name>
    <name evidence="13" type="ORF">CHATOR_R13682</name>
</gene>
<feature type="domain" description="LIM zinc-binding" evidence="12">
    <location>
        <begin position="117"/>
        <end position="176"/>
    </location>
</feature>
<keyword evidence="8" id="KW-0965">Cell junction</keyword>
<dbReference type="SUPFAM" id="SSF57716">
    <property type="entry name" value="Glucocorticoid receptor-like (DNA-binding domain)"/>
    <property type="match status" value="5"/>
</dbReference>
<evidence type="ECO:0000259" key="12">
    <source>
        <dbReference type="PROSITE" id="PS50023"/>
    </source>
</evidence>
<evidence type="ECO:0000256" key="8">
    <source>
        <dbReference type="ARBA" id="ARBA00022949"/>
    </source>
</evidence>
<dbReference type="PROSITE" id="PS50023">
    <property type="entry name" value="LIM_DOMAIN_2"/>
    <property type="match status" value="3"/>
</dbReference>
<evidence type="ECO:0000256" key="1">
    <source>
        <dbReference type="ARBA" id="ARBA00004246"/>
    </source>
</evidence>
<evidence type="ECO:0000256" key="10">
    <source>
        <dbReference type="PROSITE-ProRule" id="PRU00125"/>
    </source>
</evidence>
<keyword evidence="7 10" id="KW-0862">Zinc</keyword>
<feature type="region of interest" description="Disordered" evidence="11">
    <location>
        <begin position="1"/>
        <end position="34"/>
    </location>
</feature>
<dbReference type="EMBL" id="VXAL01014306">
    <property type="protein sequence ID" value="NXK53219.1"/>
    <property type="molecule type" value="Genomic_DNA"/>
</dbReference>
<keyword evidence="9 10" id="KW-0440">LIM domain</keyword>
<feature type="non-terminal residue" evidence="13">
    <location>
        <position position="1"/>
    </location>
</feature>
<dbReference type="GO" id="GO:0005737">
    <property type="term" value="C:cytoplasm"/>
    <property type="evidence" value="ECO:0007669"/>
    <property type="project" value="UniProtKB-SubCell"/>
</dbReference>
<dbReference type="CDD" id="cd09339">
    <property type="entry name" value="LIM4_Paxillin_like"/>
    <property type="match status" value="1"/>
</dbReference>
<keyword evidence="4" id="KW-0597">Phosphoprotein</keyword>
<dbReference type="GO" id="GO:0046872">
    <property type="term" value="F:metal ion binding"/>
    <property type="evidence" value="ECO:0007669"/>
    <property type="project" value="UniProtKB-KW"/>
</dbReference>
<protein>
    <submittedName>
        <fullName evidence="13">LPXN protein</fullName>
    </submittedName>
</protein>
<dbReference type="FunFam" id="2.10.110.10:FF:000008">
    <property type="entry name" value="Paxillin isoform 1"/>
    <property type="match status" value="1"/>
</dbReference>
<reference evidence="13 14" key="1">
    <citation type="submission" date="2019-09" db="EMBL/GenBank/DDBJ databases">
        <title>Bird 10,000 Genomes (B10K) Project - Family phase.</title>
        <authorList>
            <person name="Zhang G."/>
        </authorList>
    </citation>
    <scope>NUCLEOTIDE SEQUENCE [LARGE SCALE GENOMIC DNA]</scope>
    <source>
        <strain evidence="13">B10K-DU-011-36</strain>
        <tissue evidence="13">Muscle</tissue>
    </source>
</reference>
<organism evidence="13 14">
    <name type="scientific">Chauna torquata</name>
    <name type="common">Southern screamer</name>
    <dbReference type="NCBI Taxonomy" id="30388"/>
    <lineage>
        <taxon>Eukaryota</taxon>
        <taxon>Metazoa</taxon>
        <taxon>Chordata</taxon>
        <taxon>Craniata</taxon>
        <taxon>Vertebrata</taxon>
        <taxon>Euteleostomi</taxon>
        <taxon>Archelosauria</taxon>
        <taxon>Archosauria</taxon>
        <taxon>Dinosauria</taxon>
        <taxon>Saurischia</taxon>
        <taxon>Theropoda</taxon>
        <taxon>Coelurosauria</taxon>
        <taxon>Aves</taxon>
        <taxon>Neognathae</taxon>
        <taxon>Galloanserae</taxon>
        <taxon>Anseriformes</taxon>
        <taxon>Anhimidae</taxon>
        <taxon>Chauna</taxon>
    </lineage>
</organism>
<keyword evidence="3" id="KW-0963">Cytoplasm</keyword>
<dbReference type="GO" id="GO:0007179">
    <property type="term" value="P:transforming growth factor beta receptor signaling pathway"/>
    <property type="evidence" value="ECO:0007669"/>
    <property type="project" value="TreeGrafter"/>
</dbReference>
<dbReference type="FunFam" id="2.10.110.10:FF:000009">
    <property type="entry name" value="Paxillin isoform 1"/>
    <property type="match status" value="1"/>
</dbReference>
<evidence type="ECO:0000313" key="14">
    <source>
        <dbReference type="Proteomes" id="UP000537522"/>
    </source>
</evidence>